<evidence type="ECO:0000256" key="10">
    <source>
        <dbReference type="ARBA" id="ARBA00023224"/>
    </source>
</evidence>
<keyword evidence="9" id="KW-0675">Receptor</keyword>
<evidence type="ECO:0000313" key="12">
    <source>
        <dbReference type="EMBL" id="KAF5924828.1"/>
    </source>
</evidence>
<dbReference type="AlphaFoldDB" id="A0A7J7FAA2"/>
<accession>A0A7J7FAA2</accession>
<keyword evidence="2" id="KW-1003">Cell membrane</keyword>
<evidence type="ECO:0000313" key="13">
    <source>
        <dbReference type="Proteomes" id="UP000551758"/>
    </source>
</evidence>
<keyword evidence="4 11" id="KW-0812">Transmembrane</keyword>
<evidence type="ECO:0000256" key="6">
    <source>
        <dbReference type="ARBA" id="ARBA00022989"/>
    </source>
</evidence>
<dbReference type="SUPFAM" id="SSF81321">
    <property type="entry name" value="Family A G protein-coupled receptor-like"/>
    <property type="match status" value="1"/>
</dbReference>
<keyword evidence="8 11" id="KW-0472">Membrane</keyword>
<dbReference type="InterPro" id="IPR047132">
    <property type="entry name" value="Olfact_rcpt_6C-like"/>
</dbReference>
<dbReference type="GO" id="GO:0005886">
    <property type="term" value="C:plasma membrane"/>
    <property type="evidence" value="ECO:0007669"/>
    <property type="project" value="UniProtKB-SubCell"/>
</dbReference>
<dbReference type="InterPro" id="IPR000725">
    <property type="entry name" value="Olfact_rcpt"/>
</dbReference>
<dbReference type="Proteomes" id="UP000551758">
    <property type="component" value="Unassembled WGS sequence"/>
</dbReference>
<dbReference type="Gene3D" id="1.20.1070.10">
    <property type="entry name" value="Rhodopsin 7-helix transmembrane proteins"/>
    <property type="match status" value="1"/>
</dbReference>
<evidence type="ECO:0000256" key="3">
    <source>
        <dbReference type="ARBA" id="ARBA00022606"/>
    </source>
</evidence>
<protein>
    <submittedName>
        <fullName evidence="12">Uncharacterized protein</fullName>
    </submittedName>
</protein>
<evidence type="ECO:0000256" key="1">
    <source>
        <dbReference type="ARBA" id="ARBA00004651"/>
    </source>
</evidence>
<name>A0A7J7FAA2_DICBM</name>
<comment type="caution">
    <text evidence="12">The sequence shown here is derived from an EMBL/GenBank/DDBJ whole genome shotgun (WGS) entry which is preliminary data.</text>
</comment>
<evidence type="ECO:0000256" key="5">
    <source>
        <dbReference type="ARBA" id="ARBA00022725"/>
    </source>
</evidence>
<gene>
    <name evidence="12" type="ORF">HPG69_018941</name>
</gene>
<keyword evidence="10" id="KW-0807">Transducer</keyword>
<keyword evidence="13" id="KW-1185">Reference proteome</keyword>
<dbReference type="Pfam" id="PF13853">
    <property type="entry name" value="7tm_4"/>
    <property type="match status" value="1"/>
</dbReference>
<feature type="transmembrane region" description="Helical" evidence="11">
    <location>
        <begin position="92"/>
        <end position="118"/>
    </location>
</feature>
<keyword evidence="6 11" id="KW-1133">Transmembrane helix</keyword>
<keyword evidence="5" id="KW-0552">Olfaction</keyword>
<dbReference type="GO" id="GO:0004984">
    <property type="term" value="F:olfactory receptor activity"/>
    <property type="evidence" value="ECO:0007669"/>
    <property type="project" value="InterPro"/>
</dbReference>
<evidence type="ECO:0000256" key="2">
    <source>
        <dbReference type="ARBA" id="ARBA00022475"/>
    </source>
</evidence>
<evidence type="ECO:0000256" key="8">
    <source>
        <dbReference type="ARBA" id="ARBA00023136"/>
    </source>
</evidence>
<organism evidence="12 13">
    <name type="scientific">Diceros bicornis minor</name>
    <name type="common">South-central black rhinoceros</name>
    <dbReference type="NCBI Taxonomy" id="77932"/>
    <lineage>
        <taxon>Eukaryota</taxon>
        <taxon>Metazoa</taxon>
        <taxon>Chordata</taxon>
        <taxon>Craniata</taxon>
        <taxon>Vertebrata</taxon>
        <taxon>Euteleostomi</taxon>
        <taxon>Mammalia</taxon>
        <taxon>Eutheria</taxon>
        <taxon>Laurasiatheria</taxon>
        <taxon>Perissodactyla</taxon>
        <taxon>Rhinocerotidae</taxon>
        <taxon>Diceros</taxon>
    </lineage>
</organism>
<dbReference type="GO" id="GO:0004930">
    <property type="term" value="F:G protein-coupled receptor activity"/>
    <property type="evidence" value="ECO:0007669"/>
    <property type="project" value="UniProtKB-KW"/>
</dbReference>
<evidence type="ECO:0000256" key="4">
    <source>
        <dbReference type="ARBA" id="ARBA00022692"/>
    </source>
</evidence>
<reference evidence="12 13" key="1">
    <citation type="journal article" date="2020" name="Mol. Biol. Evol.">
        <title>Interspecific Gene Flow and the Evolution of Specialization in Black and White Rhinoceros.</title>
        <authorList>
            <person name="Moodley Y."/>
            <person name="Westbury M.V."/>
            <person name="Russo I.M."/>
            <person name="Gopalakrishnan S."/>
            <person name="Rakotoarivelo A."/>
            <person name="Olsen R.A."/>
            <person name="Prost S."/>
            <person name="Tunstall T."/>
            <person name="Ryder O.A."/>
            <person name="Dalen L."/>
            <person name="Bruford M.W."/>
        </authorList>
    </citation>
    <scope>NUCLEOTIDE SEQUENCE [LARGE SCALE GENOMIC DNA]</scope>
    <source>
        <strain evidence="12">SBR-YM</strain>
        <tissue evidence="12">Skin</tissue>
    </source>
</reference>
<comment type="subcellular location">
    <subcellularLocation>
        <location evidence="1">Cell membrane</location>
        <topology evidence="1">Multi-pass membrane protein</topology>
    </subcellularLocation>
</comment>
<evidence type="ECO:0000256" key="11">
    <source>
        <dbReference type="SAM" id="Phobius"/>
    </source>
</evidence>
<dbReference type="PANTHER" id="PTHR26454">
    <property type="entry name" value="OLFACTORY RECEPTOR"/>
    <property type="match status" value="1"/>
</dbReference>
<proteinExistence type="predicted"/>
<sequence>MKIFISTTVFNLGDLRFCVFQQPTEIMINSHNKCSKTLGYINIVRADPIPHQYNNTLVYTIKYNRSQESAMRNDTVTTFILLGLTGDPQLQVLIFIFLFLTYMLSITGNLTIISLILLDSHLKTAMYHFLQNFSFLEISFTSACIPRYLYNIATGDKVITYNACASQSHCCPTSLSTASVAFLLSKGHVPTLTVLACDSSTSVEKLMQLIEDKNLKEILHSQAAVAGRMTRLSQ</sequence>
<evidence type="ECO:0000256" key="9">
    <source>
        <dbReference type="ARBA" id="ARBA00023170"/>
    </source>
</evidence>
<keyword evidence="7" id="KW-0297">G-protein coupled receptor</keyword>
<dbReference type="EMBL" id="JACDTQ010000828">
    <property type="protein sequence ID" value="KAF5924828.1"/>
    <property type="molecule type" value="Genomic_DNA"/>
</dbReference>
<keyword evidence="3" id="KW-0716">Sensory transduction</keyword>
<evidence type="ECO:0000256" key="7">
    <source>
        <dbReference type="ARBA" id="ARBA00023040"/>
    </source>
</evidence>
<dbReference type="PANTHER" id="PTHR26454:SF3">
    <property type="entry name" value="OLFACTORY RECEPTOR"/>
    <property type="match status" value="1"/>
</dbReference>